<dbReference type="CDD" id="cd16376">
    <property type="entry name" value="Avd_like"/>
    <property type="match status" value="1"/>
</dbReference>
<name>A0A1G1XP82_9BACT</name>
<dbReference type="AlphaFoldDB" id="A0A1G1XP82"/>
<evidence type="ECO:0000259" key="1">
    <source>
        <dbReference type="Pfam" id="PF22296"/>
    </source>
</evidence>
<evidence type="ECO:0000313" key="3">
    <source>
        <dbReference type="Proteomes" id="UP000176498"/>
    </source>
</evidence>
<dbReference type="Gene3D" id="1.20.1440.60">
    <property type="entry name" value="23S rRNA-intervening sequence"/>
    <property type="match status" value="1"/>
</dbReference>
<protein>
    <recommendedName>
        <fullName evidence="1">bAvd-like domain-containing protein</fullName>
    </recommendedName>
</protein>
<sequence length="132" mass="15115">MNFHNSLTSADETPIIIKFNESYKLWHGFLIHIPRLTRYTLGAKIDNIFTECLELSLLAGYSARETKLPLVQKLSVKFDALKFFLKLLWELKALDNKKYAALSQPLSEIGKMIGGWLNLLKKENSSRTAGRE</sequence>
<evidence type="ECO:0000313" key="2">
    <source>
        <dbReference type="EMBL" id="OGY41390.1"/>
    </source>
</evidence>
<gene>
    <name evidence="2" type="ORF">A2Y82_00175</name>
</gene>
<dbReference type="EMBL" id="MHHZ01000019">
    <property type="protein sequence ID" value="OGY41390.1"/>
    <property type="molecule type" value="Genomic_DNA"/>
</dbReference>
<proteinExistence type="predicted"/>
<accession>A0A1G1XP82</accession>
<dbReference type="InterPro" id="IPR055360">
    <property type="entry name" value="bAvd"/>
</dbReference>
<dbReference type="Proteomes" id="UP000176498">
    <property type="component" value="Unassembled WGS sequence"/>
</dbReference>
<dbReference type="InterPro" id="IPR036583">
    <property type="entry name" value="23S_rRNA_IVS_sf"/>
</dbReference>
<organism evidence="2 3">
    <name type="scientific">Candidatus Buchananbacteria bacterium RBG_13_36_9</name>
    <dbReference type="NCBI Taxonomy" id="1797530"/>
    <lineage>
        <taxon>Bacteria</taxon>
        <taxon>Candidatus Buchananiibacteriota</taxon>
    </lineage>
</organism>
<comment type="caution">
    <text evidence="2">The sequence shown here is derived from an EMBL/GenBank/DDBJ whole genome shotgun (WGS) entry which is preliminary data.</text>
</comment>
<feature type="domain" description="bAvd-like" evidence="1">
    <location>
        <begin position="27"/>
        <end position="118"/>
    </location>
</feature>
<dbReference type="Pfam" id="PF22296">
    <property type="entry name" value="bAvd"/>
    <property type="match status" value="1"/>
</dbReference>
<reference evidence="2 3" key="1">
    <citation type="journal article" date="2016" name="Nat. Commun.">
        <title>Thousands of microbial genomes shed light on interconnected biogeochemical processes in an aquifer system.</title>
        <authorList>
            <person name="Anantharaman K."/>
            <person name="Brown C.T."/>
            <person name="Hug L.A."/>
            <person name="Sharon I."/>
            <person name="Castelle C.J."/>
            <person name="Probst A.J."/>
            <person name="Thomas B.C."/>
            <person name="Singh A."/>
            <person name="Wilkins M.J."/>
            <person name="Karaoz U."/>
            <person name="Brodie E.L."/>
            <person name="Williams K.H."/>
            <person name="Hubbard S.S."/>
            <person name="Banfield J.F."/>
        </authorList>
    </citation>
    <scope>NUCLEOTIDE SEQUENCE [LARGE SCALE GENOMIC DNA]</scope>
</reference>